<name>A0A137SSG2_9BACT</name>
<organism evidence="1 2">
    <name type="scientific">Prevotella bivia</name>
    <dbReference type="NCBI Taxonomy" id="28125"/>
    <lineage>
        <taxon>Bacteria</taxon>
        <taxon>Pseudomonadati</taxon>
        <taxon>Bacteroidota</taxon>
        <taxon>Bacteroidia</taxon>
        <taxon>Bacteroidales</taxon>
        <taxon>Prevotellaceae</taxon>
        <taxon>Prevotella</taxon>
    </lineage>
</organism>
<dbReference type="AlphaFoldDB" id="A0A137SSG2"/>
<evidence type="ECO:0000313" key="1">
    <source>
        <dbReference type="EMBL" id="KXO15319.1"/>
    </source>
</evidence>
<evidence type="ECO:0000313" key="2">
    <source>
        <dbReference type="Proteomes" id="UP000070093"/>
    </source>
</evidence>
<accession>A0A137SSG2</accession>
<sequence length="43" mass="5359">MLFNREYLYTDWHGAKKTTAYKLKKDTLIIYWYDETEVLLKKK</sequence>
<dbReference type="Proteomes" id="UP000070093">
    <property type="component" value="Unassembled WGS sequence"/>
</dbReference>
<dbReference type="PATRIC" id="fig|28125.4.peg.1834"/>
<protein>
    <submittedName>
        <fullName evidence="1">Uncharacterized protein</fullName>
    </submittedName>
</protein>
<reference evidence="1 2" key="1">
    <citation type="submission" date="2016-02" db="EMBL/GenBank/DDBJ databases">
        <authorList>
            <person name="Wen L."/>
            <person name="He K."/>
            <person name="Yang H."/>
        </authorList>
    </citation>
    <scope>NUCLEOTIDE SEQUENCE [LARGE SCALE GENOMIC DNA]</scope>
    <source>
        <strain evidence="1 2">GED7880</strain>
    </source>
</reference>
<gene>
    <name evidence="1" type="ORF">HMPREF3202_01845</name>
</gene>
<proteinExistence type="predicted"/>
<dbReference type="EMBL" id="LTAG01000109">
    <property type="protein sequence ID" value="KXO15319.1"/>
    <property type="molecule type" value="Genomic_DNA"/>
</dbReference>
<comment type="caution">
    <text evidence="1">The sequence shown here is derived from an EMBL/GenBank/DDBJ whole genome shotgun (WGS) entry which is preliminary data.</text>
</comment>